<feature type="transmembrane region" description="Helical" evidence="1">
    <location>
        <begin position="84"/>
        <end position="103"/>
    </location>
</feature>
<dbReference type="KEGG" id="pya:PYCH_05630"/>
<dbReference type="HOGENOM" id="CLU_2127938_0_0_2"/>
<dbReference type="AlphaFoldDB" id="F8AHW4"/>
<evidence type="ECO:0000256" key="1">
    <source>
        <dbReference type="SAM" id="Phobius"/>
    </source>
</evidence>
<protein>
    <submittedName>
        <fullName evidence="2">Kef-type K+ transport system membrane component, session1</fullName>
    </submittedName>
</protein>
<evidence type="ECO:0000313" key="3">
    <source>
        <dbReference type="Proteomes" id="UP000008386"/>
    </source>
</evidence>
<keyword evidence="3" id="KW-1185">Reference proteome</keyword>
<dbReference type="Proteomes" id="UP000008386">
    <property type="component" value="Chromosome"/>
</dbReference>
<keyword evidence="1" id="KW-1133">Transmembrane helix</keyword>
<gene>
    <name evidence="2" type="ordered locus">PYCH_05630</name>
</gene>
<dbReference type="EMBL" id="CP002779">
    <property type="protein sequence ID" value="AEH24251.1"/>
    <property type="molecule type" value="Genomic_DNA"/>
</dbReference>
<feature type="transmembrane region" description="Helical" evidence="1">
    <location>
        <begin position="43"/>
        <end position="64"/>
    </location>
</feature>
<proteinExistence type="predicted"/>
<organism evidence="2 3">
    <name type="scientific">Pyrococcus yayanosii (strain CH1 / JCM 16557)</name>
    <dbReference type="NCBI Taxonomy" id="529709"/>
    <lineage>
        <taxon>Archaea</taxon>
        <taxon>Methanobacteriati</taxon>
        <taxon>Methanobacteriota</taxon>
        <taxon>Thermococci</taxon>
        <taxon>Thermococcales</taxon>
        <taxon>Thermococcaceae</taxon>
        <taxon>Pyrococcus</taxon>
    </lineage>
</organism>
<sequence length="113" mass="13116">MIDSLVISGLIGILFAVVSEKDYKVTQKLLETGLLERKYAEGGAWRLFYSIFYEFGVVVALMIFTGKYSDFFIRESLLTMFRLFYIFTTVFLPFGTFLGWLRLKVHGIELDDQ</sequence>
<keyword evidence="1" id="KW-0812">Transmembrane</keyword>
<accession>F8AHW4</accession>
<reference evidence="2 3" key="1">
    <citation type="journal article" date="2011" name="J. Bacteriol.">
        <title>Complete genome sequence of the obligate piezophilic hyperthermophilic archaeon Pyrococcus yayanosii CH1.</title>
        <authorList>
            <person name="Jun X."/>
            <person name="Lupeng L."/>
            <person name="Minjuan X."/>
            <person name="Oger P."/>
            <person name="Fengping W."/>
            <person name="Jebbar M."/>
            <person name="Xiang X."/>
        </authorList>
    </citation>
    <scope>NUCLEOTIDE SEQUENCE [LARGE SCALE GENOMIC DNA]</scope>
    <source>
        <strain evidence="3">CH1 / JCM 16557</strain>
    </source>
</reference>
<evidence type="ECO:0000313" key="2">
    <source>
        <dbReference type="EMBL" id="AEH24251.1"/>
    </source>
</evidence>
<dbReference type="STRING" id="529709.PYCH_05630"/>
<dbReference type="RefSeq" id="WP_013905308.1">
    <property type="nucleotide sequence ID" value="NC_015680.1"/>
</dbReference>
<name>F8AHW4_PYRYC</name>
<keyword evidence="1" id="KW-0472">Membrane</keyword>
<dbReference type="eggNOG" id="arCOG11757">
    <property type="taxonomic scope" value="Archaea"/>
</dbReference>
<dbReference type="GeneID" id="70537664"/>